<dbReference type="Proteomes" id="UP001168990">
    <property type="component" value="Unassembled WGS sequence"/>
</dbReference>
<reference evidence="9" key="2">
    <citation type="submission" date="2023-03" db="EMBL/GenBank/DDBJ databases">
        <authorList>
            <person name="Inwood S.N."/>
            <person name="Skelly J.G."/>
            <person name="Guhlin J."/>
            <person name="Harrop T.W.R."/>
            <person name="Goldson S.G."/>
            <person name="Dearden P.K."/>
        </authorList>
    </citation>
    <scope>NUCLEOTIDE SEQUENCE</scope>
    <source>
        <strain evidence="9">Irish</strain>
        <tissue evidence="9">Whole body</tissue>
    </source>
</reference>
<reference evidence="9" key="1">
    <citation type="journal article" date="2023" name="bioRxiv">
        <title>Scaffold-level genome assemblies of two parasitoid biocontrol wasps reveal the parthenogenesis mechanism and an associated novel virus.</title>
        <authorList>
            <person name="Inwood S."/>
            <person name="Skelly J."/>
            <person name="Guhlin J."/>
            <person name="Harrop T."/>
            <person name="Goldson S."/>
            <person name="Dearden P."/>
        </authorList>
    </citation>
    <scope>NUCLEOTIDE SEQUENCE</scope>
    <source>
        <strain evidence="9">Irish</strain>
        <tissue evidence="9">Whole body</tissue>
    </source>
</reference>
<keyword evidence="8" id="KW-0175">Coiled coil</keyword>
<keyword evidence="6" id="KW-0472">Membrane</keyword>
<comment type="caution">
    <text evidence="9">The sequence shown here is derived from an EMBL/GenBank/DDBJ whole genome shotgun (WGS) entry which is preliminary data.</text>
</comment>
<accession>A0AA39C8A4</accession>
<evidence type="ECO:0000313" key="9">
    <source>
        <dbReference type="EMBL" id="KAK0159305.1"/>
    </source>
</evidence>
<dbReference type="Pfam" id="PF09731">
    <property type="entry name" value="Mitofilin"/>
    <property type="match status" value="1"/>
</dbReference>
<evidence type="ECO:0000256" key="6">
    <source>
        <dbReference type="ARBA" id="ARBA00023136"/>
    </source>
</evidence>
<organism evidence="9 10">
    <name type="scientific">Microctonus aethiopoides</name>
    <dbReference type="NCBI Taxonomy" id="144406"/>
    <lineage>
        <taxon>Eukaryota</taxon>
        <taxon>Metazoa</taxon>
        <taxon>Ecdysozoa</taxon>
        <taxon>Arthropoda</taxon>
        <taxon>Hexapoda</taxon>
        <taxon>Insecta</taxon>
        <taxon>Pterygota</taxon>
        <taxon>Neoptera</taxon>
        <taxon>Endopterygota</taxon>
        <taxon>Hymenoptera</taxon>
        <taxon>Apocrita</taxon>
        <taxon>Ichneumonoidea</taxon>
        <taxon>Braconidae</taxon>
        <taxon>Euphorinae</taxon>
        <taxon>Microctonus</taxon>
    </lineage>
</organism>
<dbReference type="PANTHER" id="PTHR15415:SF7">
    <property type="entry name" value="MICOS COMPLEX SUBUNIT MIC60"/>
    <property type="match status" value="1"/>
</dbReference>
<dbReference type="GO" id="GO:0042407">
    <property type="term" value="P:cristae formation"/>
    <property type="evidence" value="ECO:0007669"/>
    <property type="project" value="TreeGrafter"/>
</dbReference>
<keyword evidence="5 7" id="KW-0496">Mitochondrion</keyword>
<comment type="subunit">
    <text evidence="7">Component of the mitochondrial contact site and cristae organizing system (MICOS) complex.</text>
</comment>
<evidence type="ECO:0000256" key="4">
    <source>
        <dbReference type="ARBA" id="ARBA00022989"/>
    </source>
</evidence>
<evidence type="ECO:0000256" key="1">
    <source>
        <dbReference type="ARBA" id="ARBA00010877"/>
    </source>
</evidence>
<keyword evidence="4" id="KW-1133">Transmembrane helix</keyword>
<evidence type="ECO:0000313" key="10">
    <source>
        <dbReference type="Proteomes" id="UP001168990"/>
    </source>
</evidence>
<evidence type="ECO:0000256" key="5">
    <source>
        <dbReference type="ARBA" id="ARBA00023128"/>
    </source>
</evidence>
<evidence type="ECO:0000256" key="8">
    <source>
        <dbReference type="SAM" id="Coils"/>
    </source>
</evidence>
<evidence type="ECO:0000256" key="7">
    <source>
        <dbReference type="RuleBase" id="RU363000"/>
    </source>
</evidence>
<dbReference type="InterPro" id="IPR019133">
    <property type="entry name" value="MIC60"/>
</dbReference>
<dbReference type="AlphaFoldDB" id="A0AA39C8A4"/>
<name>A0AA39C8A4_9HYME</name>
<sequence length="756" mass="85574">MFRIGFKLSSNSHNRIYKIKKNGYSKIYSNIKRRDINQPCINNARLCNEIKIISSQSRAEYSSEGPKSEKSRAGRGVFLALGSITLGTIGILTLAKNNPEIRKTLEEWIPGTDHTIKIIFQEDGSYLDKILESINDFKQSIMVTIFGDEKATNVNDKSLKVADTSDVKKAPKPIFEPLIDRKQPPVNEPYAEIRQSKKNEEKIQVVVDKPAQPAKKIPDDLKQTNLVELEKHCVEAAAKAINAYHEAISAIKNYNIDVIKVIDDSGAPANVSSPIWQRLKEATEKRKRAVKLAETNAIDAVQSLKQLAKVIDDPELGSLPAMKSNARRNVKKLISDIDDAKEKYENEDRAANVTENYWNKVKAARENFNEELQILFPNINIHDKRFSVNEELFDLFVLYMYNKVIHLQTELQKLETIGNNKLRMALKSSGDLTTDEKLNELVRGETKNEKRFLQDEFDRKLLAERKLFEEELRRQLKLQAQINADHMKETIETKEREMQRILNRSLGEQLEVESNKYKAQLAAIVGRLRGLDEALKLRLSEEKGACDAQVLWAACQALSRAIRVSSPGTSSDESIRPLEAEIKAVAKVAPKDDALVQASLAAIPEEAVKRGVFPEDVLRKRFLKVEHMARRLALVPEEGASLPIYLLSYLQNFLLIKSVNPIPKGEIEDQPIDISKLDTYDILNRARYWLDRGDFKMALRYMNLLKGAPKAIAKDWMNETKILLETQQAIDTLIAYAGAIGLVFLGSGDSTKKAQN</sequence>
<protein>
    <recommendedName>
        <fullName evidence="7">MICOS complex subunit MIC60</fullName>
    </recommendedName>
    <alternativeName>
        <fullName evidence="7">Mitofilin</fullName>
    </alternativeName>
</protein>
<comment type="function">
    <text evidence="7">Component of the MICOS complex, a large protein complex of the mitochondrial inner membrane that plays crucial roles in the maintenance of crista junctions, inner membrane architecture, and formation of contact sites to the outer membrane.</text>
</comment>
<feature type="coiled-coil region" evidence="8">
    <location>
        <begin position="323"/>
        <end position="350"/>
    </location>
</feature>
<dbReference type="PANTHER" id="PTHR15415">
    <property type="entry name" value="MITOFILIN"/>
    <property type="match status" value="1"/>
</dbReference>
<gene>
    <name evidence="9" type="ORF">PV328_010197</name>
</gene>
<dbReference type="GO" id="GO:0061617">
    <property type="term" value="C:MICOS complex"/>
    <property type="evidence" value="ECO:0007669"/>
    <property type="project" value="TreeGrafter"/>
</dbReference>
<comment type="subcellular location">
    <subcellularLocation>
        <location evidence="7">Mitochondrion inner membrane</location>
        <topology evidence="7">Single-pass membrane protein</topology>
    </subcellularLocation>
</comment>
<comment type="similarity">
    <text evidence="1 7">Belongs to the MICOS complex subunit Mic60 family.</text>
</comment>
<feature type="coiled-coil region" evidence="8">
    <location>
        <begin position="477"/>
        <end position="504"/>
    </location>
</feature>
<keyword evidence="10" id="KW-1185">Reference proteome</keyword>
<evidence type="ECO:0000256" key="2">
    <source>
        <dbReference type="ARBA" id="ARBA00022692"/>
    </source>
</evidence>
<dbReference type="EMBL" id="JAQQBS010001424">
    <property type="protein sequence ID" value="KAK0159305.1"/>
    <property type="molecule type" value="Genomic_DNA"/>
</dbReference>
<keyword evidence="3 7" id="KW-0999">Mitochondrion inner membrane</keyword>
<proteinExistence type="inferred from homology"/>
<evidence type="ECO:0000256" key="3">
    <source>
        <dbReference type="ARBA" id="ARBA00022792"/>
    </source>
</evidence>
<keyword evidence="2 7" id="KW-0812">Transmembrane</keyword>